<gene>
    <name evidence="1" type="ORF">HPBE_LOCUS13217</name>
</gene>
<keyword evidence="2" id="KW-1185">Reference proteome</keyword>
<evidence type="ECO:0000313" key="3">
    <source>
        <dbReference type="WBParaSite" id="HPBE_0001321601-mRNA-1"/>
    </source>
</evidence>
<proteinExistence type="predicted"/>
<dbReference type="AlphaFoldDB" id="A0A183FXE3"/>
<organism evidence="2 3">
    <name type="scientific">Heligmosomoides polygyrus</name>
    <name type="common">Parasitic roundworm</name>
    <dbReference type="NCBI Taxonomy" id="6339"/>
    <lineage>
        <taxon>Eukaryota</taxon>
        <taxon>Metazoa</taxon>
        <taxon>Ecdysozoa</taxon>
        <taxon>Nematoda</taxon>
        <taxon>Chromadorea</taxon>
        <taxon>Rhabditida</taxon>
        <taxon>Rhabditina</taxon>
        <taxon>Rhabditomorpha</taxon>
        <taxon>Strongyloidea</taxon>
        <taxon>Heligmosomidae</taxon>
        <taxon>Heligmosomoides</taxon>
    </lineage>
</organism>
<dbReference type="Proteomes" id="UP000050761">
    <property type="component" value="Unassembled WGS sequence"/>
</dbReference>
<accession>A0A183FXE3</accession>
<protein>
    <submittedName>
        <fullName evidence="3">DUF1534 domain-containing protein</fullName>
    </submittedName>
</protein>
<dbReference type="EMBL" id="UZAH01027828">
    <property type="protein sequence ID" value="VDO95340.1"/>
    <property type="molecule type" value="Genomic_DNA"/>
</dbReference>
<accession>A0A3P7Z6M4</accession>
<reference evidence="1 2" key="1">
    <citation type="submission" date="2018-11" db="EMBL/GenBank/DDBJ databases">
        <authorList>
            <consortium name="Pathogen Informatics"/>
        </authorList>
    </citation>
    <scope>NUCLEOTIDE SEQUENCE [LARGE SCALE GENOMIC DNA]</scope>
</reference>
<sequence>MSDEATLSADRRHSMEPGHLIVIQRATLNRRDAFREGRRAAITFSRRTTMLIRPSVGLGFDRRQEIRRCRLVAFRRCISNSFFSISAVVALTPPSFGVRPSSPLISCFPRKTPIYSHRSADTLRMMRSISAAGVVSLLRVRHKFLHWPF</sequence>
<name>A0A183FXE3_HELPZ</name>
<reference evidence="3" key="2">
    <citation type="submission" date="2019-09" db="UniProtKB">
        <authorList>
            <consortium name="WormBaseParasite"/>
        </authorList>
    </citation>
    <scope>IDENTIFICATION</scope>
</reference>
<evidence type="ECO:0000313" key="2">
    <source>
        <dbReference type="Proteomes" id="UP000050761"/>
    </source>
</evidence>
<dbReference type="WBParaSite" id="HPBE_0001321601-mRNA-1">
    <property type="protein sequence ID" value="HPBE_0001321601-mRNA-1"/>
    <property type="gene ID" value="HPBE_0001321601"/>
</dbReference>
<evidence type="ECO:0000313" key="1">
    <source>
        <dbReference type="EMBL" id="VDO95340.1"/>
    </source>
</evidence>